<feature type="site" description="Important for activity" evidence="8 12">
    <location>
        <position position="101"/>
    </location>
</feature>
<feature type="binding site" evidence="8 10">
    <location>
        <position position="122"/>
    </location>
    <ligand>
        <name>substrate</name>
    </ligand>
</feature>
<dbReference type="SUPFAM" id="SSF69742">
    <property type="entry name" value="Glutamyl tRNA-reductase catalytic, N-terminal domain"/>
    <property type="match status" value="1"/>
</dbReference>
<dbReference type="SUPFAM" id="SSF69075">
    <property type="entry name" value="Glutamyl tRNA-reductase dimerization domain"/>
    <property type="match status" value="1"/>
</dbReference>
<comment type="miscellaneous">
    <text evidence="8">During catalysis, the active site Cys acts as a nucleophile attacking the alpha-carbonyl group of tRNA-bound glutamate with the formation of a thioester intermediate between enzyme and glutamate, and the concomitant release of tRNA(Glu). The thioester intermediate is finally reduced by direct hydride transfer from NADPH, to form the product GSA.</text>
</comment>
<feature type="compositionally biased region" description="Basic and acidic residues" evidence="14">
    <location>
        <begin position="449"/>
        <end position="479"/>
    </location>
</feature>
<dbReference type="PIRSF" id="PIRSF000445">
    <property type="entry name" value="4pyrrol_synth_GluRdtase"/>
    <property type="match status" value="1"/>
</dbReference>
<evidence type="ECO:0000256" key="5">
    <source>
        <dbReference type="ARBA" id="ARBA00023002"/>
    </source>
</evidence>
<keyword evidence="6 8" id="KW-0627">Porphyrin biosynthesis</keyword>
<dbReference type="InterPro" id="IPR015895">
    <property type="entry name" value="4pyrrol_synth_GluRdtase_N"/>
</dbReference>
<evidence type="ECO:0000256" key="9">
    <source>
        <dbReference type="PIRSR" id="PIRSR000445-1"/>
    </source>
</evidence>
<feature type="domain" description="Quinate/shikimate 5-dehydrogenase/glutamyl-tRNA reductase" evidence="16">
    <location>
        <begin position="179"/>
        <end position="305"/>
    </location>
</feature>
<comment type="domain">
    <text evidence="8">Possesses an unusual extended V-shaped dimeric structure with each monomer consisting of three distinct domains arranged along a curved 'spinal' alpha-helix. The N-terminal catalytic domain specifically recognizes the glutamate moiety of the substrate. The second domain is the NADPH-binding domain, and the third C-terminal domain is responsible for dimerization.</text>
</comment>
<dbReference type="GO" id="GO:0008883">
    <property type="term" value="F:glutamyl-tRNA reductase activity"/>
    <property type="evidence" value="ECO:0007669"/>
    <property type="project" value="UniProtKB-UniRule"/>
</dbReference>
<feature type="binding site" evidence="8 10">
    <location>
        <begin position="51"/>
        <end position="54"/>
    </location>
    <ligand>
        <name>substrate</name>
    </ligand>
</feature>
<comment type="subunit">
    <text evidence="8">Homodimer.</text>
</comment>
<dbReference type="InterPro" id="IPR036343">
    <property type="entry name" value="GluRdtase_N_sf"/>
</dbReference>
<evidence type="ECO:0000256" key="1">
    <source>
        <dbReference type="ARBA" id="ARBA00005059"/>
    </source>
</evidence>
<keyword evidence="4 8" id="KW-0521">NADP</keyword>
<organism evidence="18 19">
    <name type="scientific">Dermabacter vaginalis</name>
    <dbReference type="NCBI Taxonomy" id="1630135"/>
    <lineage>
        <taxon>Bacteria</taxon>
        <taxon>Bacillati</taxon>
        <taxon>Actinomycetota</taxon>
        <taxon>Actinomycetes</taxon>
        <taxon>Micrococcales</taxon>
        <taxon>Dermabacteraceae</taxon>
        <taxon>Dermabacter</taxon>
    </lineage>
</organism>
<evidence type="ECO:0000256" key="6">
    <source>
        <dbReference type="ARBA" id="ARBA00023244"/>
    </source>
</evidence>
<evidence type="ECO:0000256" key="2">
    <source>
        <dbReference type="ARBA" id="ARBA00005916"/>
    </source>
</evidence>
<dbReference type="Gene3D" id="3.30.460.30">
    <property type="entry name" value="Glutamyl-tRNA reductase, N-terminal domain"/>
    <property type="match status" value="1"/>
</dbReference>
<evidence type="ECO:0000256" key="12">
    <source>
        <dbReference type="PIRSR" id="PIRSR000445-4"/>
    </source>
</evidence>
<name>A0A1B0ZKC9_9MICO</name>
<evidence type="ECO:0000256" key="10">
    <source>
        <dbReference type="PIRSR" id="PIRSR000445-2"/>
    </source>
</evidence>
<feature type="binding site" evidence="8 11">
    <location>
        <begin position="191"/>
        <end position="196"/>
    </location>
    <ligand>
        <name>NADP(+)</name>
        <dbReference type="ChEBI" id="CHEBI:58349"/>
    </ligand>
</feature>
<reference evidence="18 19" key="1">
    <citation type="submission" date="2015-06" db="EMBL/GenBank/DDBJ databases">
        <title>Investigation of pathophysiology for high-risk pregnancy and development of treatment modality based on it.</title>
        <authorList>
            <person name="Kim B.-C."/>
            <person name="Lim S."/>
        </authorList>
    </citation>
    <scope>NUCLEOTIDE SEQUENCE [LARGE SCALE GENOMIC DNA]</scope>
    <source>
        <strain evidence="18 19">AD1-86</strain>
    </source>
</reference>
<dbReference type="Pfam" id="PF00745">
    <property type="entry name" value="GlutR_dimer"/>
    <property type="match status" value="1"/>
</dbReference>
<evidence type="ECO:0000259" key="15">
    <source>
        <dbReference type="Pfam" id="PF00745"/>
    </source>
</evidence>
<feature type="binding site" evidence="8 10">
    <location>
        <position position="111"/>
    </location>
    <ligand>
        <name>substrate</name>
    </ligand>
</feature>
<dbReference type="EMBL" id="CP012117">
    <property type="protein sequence ID" value="ANP28475.1"/>
    <property type="molecule type" value="Genomic_DNA"/>
</dbReference>
<evidence type="ECO:0000256" key="14">
    <source>
        <dbReference type="SAM" id="MobiDB-lite"/>
    </source>
</evidence>
<dbReference type="Proteomes" id="UP000092596">
    <property type="component" value="Chromosome"/>
</dbReference>
<dbReference type="STRING" id="1630135.DAD186_19250"/>
<protein>
    <recommendedName>
        <fullName evidence="3 8">Glutamyl-tRNA reductase</fullName>
        <shortName evidence="8">GluTR</shortName>
        <ecNumber evidence="3 8">1.2.1.70</ecNumber>
    </recommendedName>
</protein>
<comment type="similarity">
    <text evidence="2 8 13">Belongs to the glutamyl-tRNA reductase family.</text>
</comment>
<feature type="region of interest" description="Disordered" evidence="14">
    <location>
        <begin position="423"/>
        <end position="479"/>
    </location>
</feature>
<accession>A0A1B0ZKC9</accession>
<evidence type="ECO:0000256" key="3">
    <source>
        <dbReference type="ARBA" id="ARBA00012970"/>
    </source>
</evidence>
<dbReference type="GO" id="GO:0019353">
    <property type="term" value="P:protoporphyrinogen IX biosynthetic process from glutamate"/>
    <property type="evidence" value="ECO:0007669"/>
    <property type="project" value="TreeGrafter"/>
</dbReference>
<feature type="domain" description="Glutamyl-tRNA reductase N-terminal" evidence="17">
    <location>
        <begin position="7"/>
        <end position="158"/>
    </location>
</feature>
<dbReference type="Gene3D" id="3.40.50.720">
    <property type="entry name" value="NAD(P)-binding Rossmann-like Domain"/>
    <property type="match status" value="1"/>
</dbReference>
<comment type="pathway">
    <text evidence="1 8 13">Porphyrin-containing compound metabolism; protoporphyrin-IX biosynthesis; 5-aminolevulinate from L-glutamyl-tRNA(Glu): step 1/2.</text>
</comment>
<comment type="function">
    <text evidence="8">Catalyzes the NADPH-dependent reduction of glutamyl-tRNA(Glu) to glutamate 1-semialdehyde (GSA).</text>
</comment>
<feature type="active site" description="Nucleophile" evidence="8 9">
    <location>
        <position position="52"/>
    </location>
</feature>
<dbReference type="InterPro" id="IPR006151">
    <property type="entry name" value="Shikm_DH/Glu-tRNA_Rdtase"/>
</dbReference>
<dbReference type="NCBIfam" id="TIGR01035">
    <property type="entry name" value="hemA"/>
    <property type="match status" value="1"/>
</dbReference>
<dbReference type="PANTHER" id="PTHR43013:SF1">
    <property type="entry name" value="GLUTAMYL-TRNA REDUCTASE"/>
    <property type="match status" value="1"/>
</dbReference>
<dbReference type="InterPro" id="IPR036453">
    <property type="entry name" value="GluRdtase_dimer_dom_sf"/>
</dbReference>
<dbReference type="HAMAP" id="MF_00087">
    <property type="entry name" value="Glu_tRNA_reductase"/>
    <property type="match status" value="1"/>
</dbReference>
<dbReference type="UniPathway" id="UPA00251">
    <property type="reaction ID" value="UER00316"/>
</dbReference>
<evidence type="ECO:0000256" key="11">
    <source>
        <dbReference type="PIRSR" id="PIRSR000445-3"/>
    </source>
</evidence>
<evidence type="ECO:0000313" key="18">
    <source>
        <dbReference type="EMBL" id="ANP28475.1"/>
    </source>
</evidence>
<feature type="domain" description="Tetrapyrrole biosynthesis glutamyl-tRNA reductase dimerisation" evidence="15">
    <location>
        <begin position="317"/>
        <end position="412"/>
    </location>
</feature>
<dbReference type="InterPro" id="IPR000343">
    <property type="entry name" value="4pyrrol_synth_GluRdtase"/>
</dbReference>
<dbReference type="SUPFAM" id="SSF51735">
    <property type="entry name" value="NAD(P)-binding Rossmann-fold domains"/>
    <property type="match status" value="1"/>
</dbReference>
<dbReference type="PATRIC" id="fig|1630135.4.peg.1921"/>
<dbReference type="RefSeq" id="WP_065248456.1">
    <property type="nucleotide sequence ID" value="NZ_CP012117.1"/>
</dbReference>
<dbReference type="InterPro" id="IPR036291">
    <property type="entry name" value="NAD(P)-bd_dom_sf"/>
</dbReference>
<dbReference type="GO" id="GO:0050661">
    <property type="term" value="F:NADP binding"/>
    <property type="evidence" value="ECO:0007669"/>
    <property type="project" value="InterPro"/>
</dbReference>
<sequence>MLIALRATHDNLGLEGLERITRGSENLDARLAALNEAHPEQPLTGWVCLATCNRLEVYADVDRFHDAIDLVTRAVTDTSGLPAEDVARMLVVDAGSISARHMYEVASGMNSQVLGEAEITGQVRTTFSSALASGHTTTLLNDLFQGALRTAKQVTSKTKVGAAGRSSVAVALDSAHLFTTELEGREALLIGTGALARVASAELHLRGVGTLRVYSPSGRAAQFADSHGALPVAPDQLEAALSSAAVVIAASGGGTHVIDPPLLERALEARATSEELVILDLALHADVDPAAAVLPGVRVLALESIRAGESARGEVERARELIDTGVVRFEERQQIRAVDPAVSALRRSVKDMIVLEVDEVRRSSGEAAAEQVQRSLGRVYNKLLHSPMVRAQELAKTGQADQFLEAIHTIFGVDVAGSLSVDGARPASETADPTREGLERPPMSVAKMEQMRRDLEAAQAREEEQPAHTQTEHGGVRDV</sequence>
<dbReference type="Pfam" id="PF01488">
    <property type="entry name" value="Shikimate_DH"/>
    <property type="match status" value="1"/>
</dbReference>
<keyword evidence="5 8" id="KW-0560">Oxidoreductase</keyword>
<evidence type="ECO:0000256" key="4">
    <source>
        <dbReference type="ARBA" id="ARBA00022857"/>
    </source>
</evidence>
<dbReference type="AlphaFoldDB" id="A0A1B0ZKC9"/>
<dbReference type="KEGG" id="dva:DAD186_19250"/>
<gene>
    <name evidence="8" type="primary">hemA</name>
    <name evidence="18" type="ORF">DAD186_19250</name>
</gene>
<dbReference type="EC" id="1.2.1.70" evidence="3 8"/>
<feature type="binding site" evidence="8 10">
    <location>
        <begin position="116"/>
        <end position="118"/>
    </location>
    <ligand>
        <name>substrate</name>
    </ligand>
</feature>
<evidence type="ECO:0000256" key="13">
    <source>
        <dbReference type="RuleBase" id="RU000584"/>
    </source>
</evidence>
<proteinExistence type="inferred from homology"/>
<dbReference type="NCBIfam" id="NF000750">
    <property type="entry name" value="PRK00045.3-4"/>
    <property type="match status" value="1"/>
</dbReference>
<evidence type="ECO:0000259" key="17">
    <source>
        <dbReference type="Pfam" id="PF05201"/>
    </source>
</evidence>
<evidence type="ECO:0000256" key="8">
    <source>
        <dbReference type="HAMAP-Rule" id="MF_00087"/>
    </source>
</evidence>
<evidence type="ECO:0000259" key="16">
    <source>
        <dbReference type="Pfam" id="PF01488"/>
    </source>
</evidence>
<evidence type="ECO:0000256" key="7">
    <source>
        <dbReference type="ARBA" id="ARBA00047464"/>
    </source>
</evidence>
<dbReference type="PANTHER" id="PTHR43013">
    <property type="entry name" value="GLUTAMYL-TRNA REDUCTASE"/>
    <property type="match status" value="1"/>
</dbReference>
<dbReference type="InterPro" id="IPR015896">
    <property type="entry name" value="4pyrrol_synth_GluRdtase_dimer"/>
</dbReference>
<dbReference type="Pfam" id="PF05201">
    <property type="entry name" value="GlutR_N"/>
    <property type="match status" value="1"/>
</dbReference>
<comment type="catalytic activity">
    <reaction evidence="7 8 13">
        <text>(S)-4-amino-5-oxopentanoate + tRNA(Glu) + NADP(+) = L-glutamyl-tRNA(Glu) + NADPH + H(+)</text>
        <dbReference type="Rhea" id="RHEA:12344"/>
        <dbReference type="Rhea" id="RHEA-COMP:9663"/>
        <dbReference type="Rhea" id="RHEA-COMP:9680"/>
        <dbReference type="ChEBI" id="CHEBI:15378"/>
        <dbReference type="ChEBI" id="CHEBI:57501"/>
        <dbReference type="ChEBI" id="CHEBI:57783"/>
        <dbReference type="ChEBI" id="CHEBI:58349"/>
        <dbReference type="ChEBI" id="CHEBI:78442"/>
        <dbReference type="ChEBI" id="CHEBI:78520"/>
        <dbReference type="EC" id="1.2.1.70"/>
    </reaction>
</comment>
<evidence type="ECO:0000313" key="19">
    <source>
        <dbReference type="Proteomes" id="UP000092596"/>
    </source>
</evidence>